<keyword evidence="4 7" id="KW-0812">Transmembrane</keyword>
<dbReference type="InterPro" id="IPR000515">
    <property type="entry name" value="MetI-like"/>
</dbReference>
<comment type="subcellular location">
    <subcellularLocation>
        <location evidence="1 7">Cell membrane</location>
        <topology evidence="1 7">Multi-pass membrane protein</topology>
    </subcellularLocation>
</comment>
<feature type="domain" description="ABC transmembrane type-1" evidence="8">
    <location>
        <begin position="63"/>
        <end position="247"/>
    </location>
</feature>
<evidence type="ECO:0000256" key="6">
    <source>
        <dbReference type="ARBA" id="ARBA00023136"/>
    </source>
</evidence>
<sequence length="256" mass="27025">MGGRAVTAQRSLAVQRGVLGALVLIGLWEGVARGFALPAYVLPAMSDVLLGVWGKRAMLTEAAAYTLAEALLGYALGALVGIGLAVALILLPRARGVVVTAVTAVNSVPVVAYSPLILLWFGIGLASKVVMVALAVSFTLFLSTLAGLDRVDRRSIDLMRSFGAGRLALLWRLRLPTALPLILAGLRVSTVRSIIVAIVTEMLGAYGGLGWVIYQAVLQIDFVQVWSAIVVASAASLLFFGLVGLAERRLLFWRAS</sequence>
<feature type="transmembrane region" description="Helical" evidence="7">
    <location>
        <begin position="62"/>
        <end position="91"/>
    </location>
</feature>
<keyword evidence="2 7" id="KW-0813">Transport</keyword>
<dbReference type="EMBL" id="SRLB01000008">
    <property type="protein sequence ID" value="TGD99507.1"/>
    <property type="molecule type" value="Genomic_DNA"/>
</dbReference>
<evidence type="ECO:0000256" key="1">
    <source>
        <dbReference type="ARBA" id="ARBA00004651"/>
    </source>
</evidence>
<feature type="transmembrane region" description="Helical" evidence="7">
    <location>
        <begin position="226"/>
        <end position="246"/>
    </location>
</feature>
<evidence type="ECO:0000259" key="8">
    <source>
        <dbReference type="PROSITE" id="PS50928"/>
    </source>
</evidence>
<dbReference type="OrthoDB" id="9792509at2"/>
<dbReference type="Proteomes" id="UP000297535">
    <property type="component" value="Unassembled WGS sequence"/>
</dbReference>
<reference evidence="9 10" key="1">
    <citation type="submission" date="2019-04" db="EMBL/GenBank/DDBJ databases">
        <authorList>
            <person name="Feng G."/>
            <person name="Zhu H."/>
        </authorList>
    </citation>
    <scope>NUCLEOTIDE SEQUENCE [LARGE SCALE GENOMIC DNA]</scope>
    <source>
        <strain evidence="9 10">6HR-1</strain>
    </source>
</reference>
<gene>
    <name evidence="9" type="ORF">EU555_13305</name>
</gene>
<proteinExistence type="inferred from homology"/>
<protein>
    <submittedName>
        <fullName evidence="9">ABC transporter permease</fullName>
    </submittedName>
</protein>
<dbReference type="InterPro" id="IPR035906">
    <property type="entry name" value="MetI-like_sf"/>
</dbReference>
<feature type="transmembrane region" description="Helical" evidence="7">
    <location>
        <begin position="194"/>
        <end position="214"/>
    </location>
</feature>
<name>A0A4Z0NTP3_9HYPH</name>
<comment type="similarity">
    <text evidence="7">Belongs to the binding-protein-dependent transport system permease family.</text>
</comment>
<dbReference type="GO" id="GO:0005886">
    <property type="term" value="C:plasma membrane"/>
    <property type="evidence" value="ECO:0007669"/>
    <property type="project" value="UniProtKB-SubCell"/>
</dbReference>
<keyword evidence="5 7" id="KW-1133">Transmembrane helix</keyword>
<evidence type="ECO:0000256" key="4">
    <source>
        <dbReference type="ARBA" id="ARBA00022692"/>
    </source>
</evidence>
<dbReference type="SUPFAM" id="SSF161098">
    <property type="entry name" value="MetI-like"/>
    <property type="match status" value="1"/>
</dbReference>
<accession>A0A4Z0NTP3</accession>
<dbReference type="Pfam" id="PF00528">
    <property type="entry name" value="BPD_transp_1"/>
    <property type="match status" value="1"/>
</dbReference>
<comment type="caution">
    <text evidence="9">The sequence shown here is derived from an EMBL/GenBank/DDBJ whole genome shotgun (WGS) entry which is preliminary data.</text>
</comment>
<dbReference type="PANTHER" id="PTHR30151">
    <property type="entry name" value="ALKANE SULFONATE ABC TRANSPORTER-RELATED, MEMBRANE SUBUNIT"/>
    <property type="match status" value="1"/>
</dbReference>
<evidence type="ECO:0000256" key="3">
    <source>
        <dbReference type="ARBA" id="ARBA00022475"/>
    </source>
</evidence>
<evidence type="ECO:0000256" key="5">
    <source>
        <dbReference type="ARBA" id="ARBA00022989"/>
    </source>
</evidence>
<feature type="transmembrane region" description="Helical" evidence="7">
    <location>
        <begin position="98"/>
        <end position="123"/>
    </location>
</feature>
<dbReference type="PANTHER" id="PTHR30151:SF20">
    <property type="entry name" value="ABC TRANSPORTER PERMEASE PROTEIN HI_0355-RELATED"/>
    <property type="match status" value="1"/>
</dbReference>
<keyword evidence="6 7" id="KW-0472">Membrane</keyword>
<dbReference type="AlphaFoldDB" id="A0A4Z0NTP3"/>
<evidence type="ECO:0000313" key="10">
    <source>
        <dbReference type="Proteomes" id="UP000297535"/>
    </source>
</evidence>
<dbReference type="Gene3D" id="1.10.3720.10">
    <property type="entry name" value="MetI-like"/>
    <property type="match status" value="1"/>
</dbReference>
<evidence type="ECO:0000256" key="2">
    <source>
        <dbReference type="ARBA" id="ARBA00022448"/>
    </source>
</evidence>
<keyword evidence="3" id="KW-1003">Cell membrane</keyword>
<organism evidence="9 10">
    <name type="scientific">Methylobacterium nonmethylotrophicum</name>
    <dbReference type="NCBI Taxonomy" id="1141884"/>
    <lineage>
        <taxon>Bacteria</taxon>
        <taxon>Pseudomonadati</taxon>
        <taxon>Pseudomonadota</taxon>
        <taxon>Alphaproteobacteria</taxon>
        <taxon>Hyphomicrobiales</taxon>
        <taxon>Methylobacteriaceae</taxon>
        <taxon>Methylobacterium</taxon>
    </lineage>
</organism>
<evidence type="ECO:0000256" key="7">
    <source>
        <dbReference type="RuleBase" id="RU363032"/>
    </source>
</evidence>
<keyword evidence="10" id="KW-1185">Reference proteome</keyword>
<feature type="transmembrane region" description="Helical" evidence="7">
    <location>
        <begin position="129"/>
        <end position="148"/>
    </location>
</feature>
<evidence type="ECO:0000313" key="9">
    <source>
        <dbReference type="EMBL" id="TGD99507.1"/>
    </source>
</evidence>
<feature type="transmembrane region" description="Helical" evidence="7">
    <location>
        <begin position="21"/>
        <end position="42"/>
    </location>
</feature>
<dbReference type="GO" id="GO:0055085">
    <property type="term" value="P:transmembrane transport"/>
    <property type="evidence" value="ECO:0007669"/>
    <property type="project" value="InterPro"/>
</dbReference>
<dbReference type="PROSITE" id="PS50928">
    <property type="entry name" value="ABC_TM1"/>
    <property type="match status" value="1"/>
</dbReference>